<feature type="region of interest" description="Disordered" evidence="1">
    <location>
        <begin position="182"/>
        <end position="205"/>
    </location>
</feature>
<reference evidence="2" key="1">
    <citation type="submission" date="2019-10" db="EMBL/GenBank/DDBJ databases">
        <authorList>
            <person name="Soares A.E.R."/>
            <person name="Aleixo A."/>
            <person name="Schneider P."/>
            <person name="Miyaki C.Y."/>
            <person name="Schneider M.P."/>
            <person name="Mello C."/>
            <person name="Vasconcelos A.T.R."/>
        </authorList>
    </citation>
    <scope>NUCLEOTIDE SEQUENCE</scope>
    <source>
        <tissue evidence="2">Muscle</tissue>
    </source>
</reference>
<evidence type="ECO:0000313" key="2">
    <source>
        <dbReference type="EMBL" id="KAJ7410969.1"/>
    </source>
</evidence>
<dbReference type="Proteomes" id="UP001145742">
    <property type="component" value="Unassembled WGS sequence"/>
</dbReference>
<evidence type="ECO:0000256" key="1">
    <source>
        <dbReference type="SAM" id="MobiDB-lite"/>
    </source>
</evidence>
<comment type="caution">
    <text evidence="2">The sequence shown here is derived from an EMBL/GenBank/DDBJ whole genome shotgun (WGS) entry which is preliminary data.</text>
</comment>
<dbReference type="EMBL" id="WHWB01034372">
    <property type="protein sequence ID" value="KAJ7410969.1"/>
    <property type="molecule type" value="Genomic_DNA"/>
</dbReference>
<accession>A0ABQ9CX70</accession>
<feature type="region of interest" description="Disordered" evidence="1">
    <location>
        <begin position="1"/>
        <end position="39"/>
    </location>
</feature>
<name>A0ABQ9CX70_9PASS</name>
<proteinExistence type="predicted"/>
<protein>
    <recommendedName>
        <fullName evidence="4">Solute carrier family 22 member 23</fullName>
    </recommendedName>
</protein>
<organism evidence="2 3">
    <name type="scientific">Willisornis vidua</name>
    <name type="common">Xingu scale-backed antbird</name>
    <dbReference type="NCBI Taxonomy" id="1566151"/>
    <lineage>
        <taxon>Eukaryota</taxon>
        <taxon>Metazoa</taxon>
        <taxon>Chordata</taxon>
        <taxon>Craniata</taxon>
        <taxon>Vertebrata</taxon>
        <taxon>Euteleostomi</taxon>
        <taxon>Archelosauria</taxon>
        <taxon>Archosauria</taxon>
        <taxon>Dinosauria</taxon>
        <taxon>Saurischia</taxon>
        <taxon>Theropoda</taxon>
        <taxon>Coelurosauria</taxon>
        <taxon>Aves</taxon>
        <taxon>Neognathae</taxon>
        <taxon>Neoaves</taxon>
        <taxon>Telluraves</taxon>
        <taxon>Australaves</taxon>
        <taxon>Passeriformes</taxon>
        <taxon>Thamnophilidae</taxon>
        <taxon>Willisornis</taxon>
    </lineage>
</organism>
<evidence type="ECO:0008006" key="4">
    <source>
        <dbReference type="Google" id="ProtNLM"/>
    </source>
</evidence>
<keyword evidence="3" id="KW-1185">Reference proteome</keyword>
<evidence type="ECO:0000313" key="3">
    <source>
        <dbReference type="Proteomes" id="UP001145742"/>
    </source>
</evidence>
<sequence>MAIDRRREAGGGGRPLPEENGSVPGGAATPPGPPPAHAAGVEIQAVPVPPPAAACSPLLLDYDGSVLPFLGGLGGRYQRTLVLLTWVPALVIGFSKFSDSFLLDQPDFWCREADGQGNWSETLAPIHANHSGNSSIFPPLPGLPTPAAGNASECSCREWHYRIRAGLVQNVVSKVRKATCLGPRSLTNPHGPPRPDPGVTRHPVFPRQGEQLDMIQICPCMLLPRQSSPHGLPSH</sequence>
<gene>
    <name evidence="2" type="ORF">WISP_105358</name>
</gene>